<keyword evidence="1" id="KW-0732">Signal</keyword>
<dbReference type="PROSITE" id="PS00695">
    <property type="entry name" value="ENT_VIR_OMP_2"/>
    <property type="match status" value="1"/>
</dbReference>
<dbReference type="InterPro" id="IPR005618">
    <property type="entry name" value="OMPW"/>
</dbReference>
<dbReference type="EMBL" id="JAELYA010000002">
    <property type="protein sequence ID" value="MBO3275270.1"/>
    <property type="molecule type" value="Genomic_DNA"/>
</dbReference>
<keyword evidence="3" id="KW-1185">Reference proteome</keyword>
<reference evidence="2 3" key="1">
    <citation type="submission" date="2020-12" db="EMBL/GenBank/DDBJ databases">
        <title>Pseudomonas schmalbachii sp. nov. isolated from millipede gut.</title>
        <authorList>
            <person name="Shelomi M."/>
        </authorList>
    </citation>
    <scope>NUCLEOTIDE SEQUENCE [LARGE SCALE GENOMIC DNA]</scope>
    <source>
        <strain evidence="2 3">Milli4</strain>
    </source>
</reference>
<feature type="chain" id="PRO_5046936707" evidence="1">
    <location>
        <begin position="23"/>
        <end position="233"/>
    </location>
</feature>
<dbReference type="RefSeq" id="WP_208313104.1">
    <property type="nucleotide sequence ID" value="NZ_JAELYA010000002.1"/>
</dbReference>
<comment type="caution">
    <text evidence="2">The sequence shown here is derived from an EMBL/GenBank/DDBJ whole genome shotgun (WGS) entry which is preliminary data.</text>
</comment>
<gene>
    <name evidence="2" type="ORF">JFY56_08545</name>
</gene>
<sequence>MRTFWLAASALSLAIAAPLAQAHQAGDFIVRGGFATVDPNDDSSALKLDGAKAGGTKATVDSDTQLGLTFSYLVTDQIGVELVAATPFQHQVNVKGVSNFTGIPGLDGKLADIKQLPPTVLLQYYPMGGTKNPFQPYAGVGVNYTTFFDEDLSSARKDQGFSNLKLQDSWGLAGELGFDYMLNEHALFNMAVWYMDIDTKASVNGPTALRVQKTKVDVDVDPWVYMVGFGYKF</sequence>
<dbReference type="PANTHER" id="PTHR36920:SF1">
    <property type="entry name" value="OUTER MEMBRANE PROTEIN W"/>
    <property type="match status" value="1"/>
</dbReference>
<dbReference type="SUPFAM" id="SSF56925">
    <property type="entry name" value="OMPA-like"/>
    <property type="match status" value="1"/>
</dbReference>
<evidence type="ECO:0000313" key="2">
    <source>
        <dbReference type="EMBL" id="MBO3275270.1"/>
    </source>
</evidence>
<evidence type="ECO:0000256" key="1">
    <source>
        <dbReference type="SAM" id="SignalP"/>
    </source>
</evidence>
<evidence type="ECO:0000313" key="3">
    <source>
        <dbReference type="Proteomes" id="UP000669060"/>
    </source>
</evidence>
<name>A0ABS3TNN6_9PSED</name>
<dbReference type="Pfam" id="PF03922">
    <property type="entry name" value="OmpW"/>
    <property type="match status" value="1"/>
</dbReference>
<accession>A0ABS3TNN6</accession>
<dbReference type="InterPro" id="IPR000758">
    <property type="entry name" value="Enterovir_OMP"/>
</dbReference>
<protein>
    <submittedName>
        <fullName evidence="2">Outer membrane beta-barrel protein</fullName>
    </submittedName>
</protein>
<dbReference type="Proteomes" id="UP000669060">
    <property type="component" value="Unassembled WGS sequence"/>
</dbReference>
<dbReference type="Gene3D" id="2.40.160.20">
    <property type="match status" value="1"/>
</dbReference>
<proteinExistence type="predicted"/>
<feature type="signal peptide" evidence="1">
    <location>
        <begin position="1"/>
        <end position="22"/>
    </location>
</feature>
<dbReference type="InterPro" id="IPR011250">
    <property type="entry name" value="OMP/PagP_B-barrel"/>
</dbReference>
<organism evidence="2 3">
    <name type="scientific">Pseudomonas schmalbachii</name>
    <dbReference type="NCBI Taxonomy" id="2816993"/>
    <lineage>
        <taxon>Bacteria</taxon>
        <taxon>Pseudomonadati</taxon>
        <taxon>Pseudomonadota</taxon>
        <taxon>Gammaproteobacteria</taxon>
        <taxon>Pseudomonadales</taxon>
        <taxon>Pseudomonadaceae</taxon>
        <taxon>Pseudomonas</taxon>
    </lineage>
</organism>
<dbReference type="PANTHER" id="PTHR36920">
    <property type="match status" value="1"/>
</dbReference>